<dbReference type="PROSITE" id="PS50865">
    <property type="entry name" value="ZF_MYND_2"/>
    <property type="match status" value="1"/>
</dbReference>
<evidence type="ECO:0000256" key="2">
    <source>
        <dbReference type="ARBA" id="ARBA00022771"/>
    </source>
</evidence>
<dbReference type="SUPFAM" id="SSF144232">
    <property type="entry name" value="HIT/MYND zinc finger-like"/>
    <property type="match status" value="2"/>
</dbReference>
<dbReference type="Pfam" id="PF01753">
    <property type="entry name" value="zf-MYND"/>
    <property type="match status" value="1"/>
</dbReference>
<evidence type="ECO:0000259" key="5">
    <source>
        <dbReference type="PROSITE" id="PS50865"/>
    </source>
</evidence>
<name>A0AAV2RW02_MEGNR</name>
<dbReference type="InterPro" id="IPR052839">
    <property type="entry name" value="Mito_gene_expr_regulator"/>
</dbReference>
<dbReference type="EMBL" id="CAXKWB010030982">
    <property type="protein sequence ID" value="CAL4138887.1"/>
    <property type="molecule type" value="Genomic_DNA"/>
</dbReference>
<dbReference type="PROSITE" id="PS01360">
    <property type="entry name" value="ZF_MYND_1"/>
    <property type="match status" value="2"/>
</dbReference>
<evidence type="ECO:0000313" key="7">
    <source>
        <dbReference type="Proteomes" id="UP001497623"/>
    </source>
</evidence>
<dbReference type="Gene3D" id="6.10.140.2220">
    <property type="match status" value="2"/>
</dbReference>
<dbReference type="InterPro" id="IPR046824">
    <property type="entry name" value="Mss51-like_C"/>
</dbReference>
<keyword evidence="2 4" id="KW-0863">Zinc-finger</keyword>
<dbReference type="Proteomes" id="UP001497623">
    <property type="component" value="Unassembled WGS sequence"/>
</dbReference>
<gene>
    <name evidence="6" type="ORF">MNOR_LOCUS28285</name>
</gene>
<comment type="caution">
    <text evidence="6">The sequence shown here is derived from an EMBL/GenBank/DDBJ whole genome shotgun (WGS) entry which is preliminary data.</text>
</comment>
<organism evidence="6 7">
    <name type="scientific">Meganyctiphanes norvegica</name>
    <name type="common">Northern krill</name>
    <name type="synonym">Thysanopoda norvegica</name>
    <dbReference type="NCBI Taxonomy" id="48144"/>
    <lineage>
        <taxon>Eukaryota</taxon>
        <taxon>Metazoa</taxon>
        <taxon>Ecdysozoa</taxon>
        <taxon>Arthropoda</taxon>
        <taxon>Crustacea</taxon>
        <taxon>Multicrustacea</taxon>
        <taxon>Malacostraca</taxon>
        <taxon>Eumalacostraca</taxon>
        <taxon>Eucarida</taxon>
        <taxon>Euphausiacea</taxon>
        <taxon>Euphausiidae</taxon>
        <taxon>Meganyctiphanes</taxon>
    </lineage>
</organism>
<keyword evidence="7" id="KW-1185">Reference proteome</keyword>
<dbReference type="AlphaFoldDB" id="A0AAV2RW02"/>
<dbReference type="InterPro" id="IPR002893">
    <property type="entry name" value="Znf_MYND"/>
</dbReference>
<evidence type="ECO:0000256" key="4">
    <source>
        <dbReference type="PROSITE-ProRule" id="PRU00134"/>
    </source>
</evidence>
<evidence type="ECO:0000256" key="1">
    <source>
        <dbReference type="ARBA" id="ARBA00022723"/>
    </source>
</evidence>
<feature type="domain" description="MYND-type" evidence="5">
    <location>
        <begin position="40"/>
        <end position="81"/>
    </location>
</feature>
<dbReference type="Pfam" id="PF20179">
    <property type="entry name" value="MSS51_C"/>
    <property type="match status" value="1"/>
</dbReference>
<evidence type="ECO:0000313" key="6">
    <source>
        <dbReference type="EMBL" id="CAL4138887.1"/>
    </source>
</evidence>
<evidence type="ECO:0000256" key="3">
    <source>
        <dbReference type="ARBA" id="ARBA00022833"/>
    </source>
</evidence>
<keyword evidence="1" id="KW-0479">Metal-binding</keyword>
<dbReference type="PANTHER" id="PTHR46920">
    <property type="match status" value="1"/>
</dbReference>
<dbReference type="GO" id="GO:0008270">
    <property type="term" value="F:zinc ion binding"/>
    <property type="evidence" value="ECO:0007669"/>
    <property type="project" value="UniProtKB-KW"/>
</dbReference>
<proteinExistence type="predicted"/>
<keyword evidence="3" id="KW-0862">Zinc</keyword>
<sequence>MDGKIARSAFSEWGMENTPVVRKCIPLTGPQKAFIVPGSCFECYTKPQGEERLKTCGGCHLVQFCSKDCQKKNWSTHKYFCRAAKAQSEPGRDIYSTANKKIEKGKKWFNIVKETSQLLQGILGFKFEHIDGILLSAPRVCNFCWNSESSTLKLCEDCCAVYYCSGAHFEADAAVHKSLCRSLKLMVKCDELLATKGYPDLLSMPFPSKSVTKYEKLPKGILDLINIPSNPIDAISSDWLSYPLSILYALEKIGLGIDSSPVHEAKKLTIHMMDCANELHIFHNSLIWEYLFHRLPNLKSLRVVMIDPELFHELGYTDSNHFQMSLCEDCEQRGRKLAVSVEENLRIYKWSDRYVRPDVILTHGIKNQTTGNMFIHTAEPSIPMVMMNVIRECIETDLQFLSMHEDIKLKLPIQVNPFCGQRPIRSCIYTSQYTTSSSCSYVDPKTSFVYGNGYICAMQRDIKAGYHRIRMTPNK</sequence>
<dbReference type="PANTHER" id="PTHR46920:SF1">
    <property type="entry name" value="PROTEIN MSS51 HOMOLOG, MITOCHONDRIAL-RELATED"/>
    <property type="match status" value="1"/>
</dbReference>
<accession>A0AAV2RW02</accession>
<protein>
    <recommendedName>
        <fullName evidence="5">MYND-type domain-containing protein</fullName>
    </recommendedName>
</protein>
<reference evidence="6 7" key="1">
    <citation type="submission" date="2024-05" db="EMBL/GenBank/DDBJ databases">
        <authorList>
            <person name="Wallberg A."/>
        </authorList>
    </citation>
    <scope>NUCLEOTIDE SEQUENCE [LARGE SCALE GENOMIC DNA]</scope>
</reference>